<dbReference type="AlphaFoldDB" id="A0A6A5QXC0"/>
<accession>A0A6A5QXC0</accession>
<evidence type="ECO:0000313" key="2">
    <source>
        <dbReference type="EMBL" id="KAF1918507.1"/>
    </source>
</evidence>
<dbReference type="EMBL" id="ML979134">
    <property type="protein sequence ID" value="KAF1918507.1"/>
    <property type="molecule type" value="Genomic_DNA"/>
</dbReference>
<protein>
    <submittedName>
        <fullName evidence="2">Uncharacterized protein</fullName>
    </submittedName>
</protein>
<proteinExistence type="predicted"/>
<reference evidence="2" key="1">
    <citation type="journal article" date="2020" name="Stud. Mycol.">
        <title>101 Dothideomycetes genomes: a test case for predicting lifestyles and emergence of pathogens.</title>
        <authorList>
            <person name="Haridas S."/>
            <person name="Albert R."/>
            <person name="Binder M."/>
            <person name="Bloem J."/>
            <person name="Labutti K."/>
            <person name="Salamov A."/>
            <person name="Andreopoulos B."/>
            <person name="Baker S."/>
            <person name="Barry K."/>
            <person name="Bills G."/>
            <person name="Bluhm B."/>
            <person name="Cannon C."/>
            <person name="Castanera R."/>
            <person name="Culley D."/>
            <person name="Daum C."/>
            <person name="Ezra D."/>
            <person name="Gonzalez J."/>
            <person name="Henrissat B."/>
            <person name="Kuo A."/>
            <person name="Liang C."/>
            <person name="Lipzen A."/>
            <person name="Lutzoni F."/>
            <person name="Magnuson J."/>
            <person name="Mondo S."/>
            <person name="Nolan M."/>
            <person name="Ohm R."/>
            <person name="Pangilinan J."/>
            <person name="Park H.-J."/>
            <person name="Ramirez L."/>
            <person name="Alfaro M."/>
            <person name="Sun H."/>
            <person name="Tritt A."/>
            <person name="Yoshinaga Y."/>
            <person name="Zwiers L.-H."/>
            <person name="Turgeon B."/>
            <person name="Goodwin S."/>
            <person name="Spatafora J."/>
            <person name="Crous P."/>
            <person name="Grigoriev I."/>
        </authorList>
    </citation>
    <scope>NUCLEOTIDE SEQUENCE</scope>
    <source>
        <strain evidence="2">HMLAC05119</strain>
    </source>
</reference>
<dbReference type="Proteomes" id="UP000800096">
    <property type="component" value="Unassembled WGS sequence"/>
</dbReference>
<evidence type="ECO:0000313" key="3">
    <source>
        <dbReference type="Proteomes" id="UP000800096"/>
    </source>
</evidence>
<gene>
    <name evidence="2" type="ORF">BDU57DRAFT_201622</name>
</gene>
<evidence type="ECO:0000256" key="1">
    <source>
        <dbReference type="SAM" id="MobiDB-lite"/>
    </source>
</evidence>
<organism evidence="2 3">
    <name type="scientific">Ampelomyces quisqualis</name>
    <name type="common">Powdery mildew agent</name>
    <dbReference type="NCBI Taxonomy" id="50730"/>
    <lineage>
        <taxon>Eukaryota</taxon>
        <taxon>Fungi</taxon>
        <taxon>Dikarya</taxon>
        <taxon>Ascomycota</taxon>
        <taxon>Pezizomycotina</taxon>
        <taxon>Dothideomycetes</taxon>
        <taxon>Pleosporomycetidae</taxon>
        <taxon>Pleosporales</taxon>
        <taxon>Pleosporineae</taxon>
        <taxon>Phaeosphaeriaceae</taxon>
        <taxon>Ampelomyces</taxon>
    </lineage>
</organism>
<keyword evidence="3" id="KW-1185">Reference proteome</keyword>
<name>A0A6A5QXC0_AMPQU</name>
<sequence length="169" mass="18815">MDSSHNVAVRPPQPTTSAGNHVSATLLLRGPRAVQARFGGRRLKPSRRNVFVSTHLNPTRPVRILISVMHPAGTTLHSLYPRPQITASRDCPPNTLEGNSWTTLIRLTRHKQLAARACSFMAQLLRLLPPVSSCLISEAALLQVFRTDEMPSKLQSFLTQRKKIILKRA</sequence>
<feature type="region of interest" description="Disordered" evidence="1">
    <location>
        <begin position="1"/>
        <end position="21"/>
    </location>
</feature>